<comment type="caution">
    <text evidence="1">The sequence shown here is derived from an EMBL/GenBank/DDBJ whole genome shotgun (WGS) entry which is preliminary data.</text>
</comment>
<gene>
    <name evidence="1" type="ORF">KDI_49100</name>
</gene>
<name>A0A5A5TJU1_9CHLR</name>
<evidence type="ECO:0008006" key="3">
    <source>
        <dbReference type="Google" id="ProtNLM"/>
    </source>
</evidence>
<keyword evidence="2" id="KW-1185">Reference proteome</keyword>
<protein>
    <recommendedName>
        <fullName evidence="3">Recombinase zinc beta ribbon domain-containing protein</fullName>
    </recommendedName>
</protein>
<evidence type="ECO:0000313" key="2">
    <source>
        <dbReference type="Proteomes" id="UP000322530"/>
    </source>
</evidence>
<reference evidence="1 2" key="1">
    <citation type="submission" date="2019-01" db="EMBL/GenBank/DDBJ databases">
        <title>Draft genome sequence of Dictyobacter sp. Uno17.</title>
        <authorList>
            <person name="Wang C.M."/>
            <person name="Zheng Y."/>
            <person name="Sakai Y."/>
            <person name="Abe K."/>
            <person name="Yokota A."/>
            <person name="Yabe S."/>
        </authorList>
    </citation>
    <scope>NUCLEOTIDE SEQUENCE [LARGE SCALE GENOMIC DNA]</scope>
    <source>
        <strain evidence="1 2">Uno17</strain>
    </source>
</reference>
<organism evidence="1 2">
    <name type="scientific">Dictyobacter arantiisoli</name>
    <dbReference type="NCBI Taxonomy" id="2014874"/>
    <lineage>
        <taxon>Bacteria</taxon>
        <taxon>Bacillati</taxon>
        <taxon>Chloroflexota</taxon>
        <taxon>Ktedonobacteria</taxon>
        <taxon>Ktedonobacterales</taxon>
        <taxon>Dictyobacteraceae</taxon>
        <taxon>Dictyobacter</taxon>
    </lineage>
</organism>
<dbReference type="EMBL" id="BIXY01000106">
    <property type="protein sequence ID" value="GCF11346.1"/>
    <property type="molecule type" value="Genomic_DNA"/>
</dbReference>
<proteinExistence type="predicted"/>
<sequence length="170" mass="19575">MQRIYKFAGYISCVHCGLNLRCKTGNSSVDYGYYKDMARARALPCPAGGYLQVRTEHVMQQFGELLQGLRLPAYWRDMVREQMIEAAQKAGFDQEAMEREKERLRLKRGRILKQHRDGYIEDEEMEAEVAAVELALRALEVPETNGRLVDSRDGRGTPRYGHAYLGTWRA</sequence>
<dbReference type="Proteomes" id="UP000322530">
    <property type="component" value="Unassembled WGS sequence"/>
</dbReference>
<dbReference type="AlphaFoldDB" id="A0A5A5TJU1"/>
<accession>A0A5A5TJU1</accession>
<evidence type="ECO:0000313" key="1">
    <source>
        <dbReference type="EMBL" id="GCF11346.1"/>
    </source>
</evidence>